<dbReference type="Gene3D" id="3.55.50.30">
    <property type="match status" value="1"/>
</dbReference>
<gene>
    <name evidence="4" type="ORF">DLK05_15530</name>
</gene>
<evidence type="ECO:0000259" key="3">
    <source>
        <dbReference type="Pfam" id="PF16344"/>
    </source>
</evidence>
<protein>
    <submittedName>
        <fullName evidence="4">DUF4974 domain-containing protein</fullName>
    </submittedName>
</protein>
<dbReference type="PIRSF" id="PIRSF018266">
    <property type="entry name" value="FecR"/>
    <property type="match status" value="1"/>
</dbReference>
<dbReference type="InterPro" id="IPR006860">
    <property type="entry name" value="FecR"/>
</dbReference>
<sequence>MKEKKSYNIDWENISKYLSGEMEEMEKVTFEQLMDSNPEYAQALVSSKKDLYQIDKIHEIQNHFNTDSAWSSVKSRIVDTKKSTKENEVPVFSMSNWKKLLQLAAMFLLIIGLGYASFQVYTHNSLYQTFASKSNETRKTIVLADGSKVTLNANSRLVYPKEFRGKERRVQLKGEAFFNISKNPNKPFIISVENAEIKVLGTSFSVMSKSDHVEVLVETGKVQFARTSNPAEKLILEKGDFGVLMDSSIQKTSMKDENYLSWKTRKLVFKNMPLKAVSEVIDRTYQVQIRFEDSAIMKNNINTSFDDTPLDDVLENLCLPYHLTYEKNGNQILIHKIME</sequence>
<accession>A0A434AFB1</accession>
<dbReference type="Gene3D" id="2.60.120.1440">
    <property type="match status" value="1"/>
</dbReference>
<dbReference type="InterPro" id="IPR032508">
    <property type="entry name" value="FecR_C"/>
</dbReference>
<keyword evidence="1" id="KW-0812">Transmembrane</keyword>
<dbReference type="InterPro" id="IPR012373">
    <property type="entry name" value="Ferrdict_sens_TM"/>
</dbReference>
<dbReference type="Pfam" id="PF16344">
    <property type="entry name" value="FecR_C"/>
    <property type="match status" value="1"/>
</dbReference>
<feature type="domain" description="Protein FecR C-terminal" evidence="3">
    <location>
        <begin position="266"/>
        <end position="334"/>
    </location>
</feature>
<keyword evidence="1" id="KW-1133">Transmembrane helix</keyword>
<comment type="caution">
    <text evidence="4">The sequence shown here is derived from an EMBL/GenBank/DDBJ whole genome shotgun (WGS) entry which is preliminary data.</text>
</comment>
<organism evidence="4 5">
    <name type="scientific">Ancylomarina longa</name>
    <dbReference type="NCBI Taxonomy" id="2487017"/>
    <lineage>
        <taxon>Bacteria</taxon>
        <taxon>Pseudomonadati</taxon>
        <taxon>Bacteroidota</taxon>
        <taxon>Bacteroidia</taxon>
        <taxon>Marinilabiliales</taxon>
        <taxon>Marinifilaceae</taxon>
        <taxon>Ancylomarina</taxon>
    </lineage>
</organism>
<evidence type="ECO:0000313" key="5">
    <source>
        <dbReference type="Proteomes" id="UP000282985"/>
    </source>
</evidence>
<name>A0A434AFB1_9BACT</name>
<keyword evidence="1" id="KW-0472">Membrane</keyword>
<feature type="transmembrane region" description="Helical" evidence="1">
    <location>
        <begin position="100"/>
        <end position="118"/>
    </location>
</feature>
<evidence type="ECO:0000259" key="2">
    <source>
        <dbReference type="Pfam" id="PF04773"/>
    </source>
</evidence>
<dbReference type="OrthoDB" id="676789at2"/>
<evidence type="ECO:0000313" key="4">
    <source>
        <dbReference type="EMBL" id="RUT73032.1"/>
    </source>
</evidence>
<dbReference type="PANTHER" id="PTHR30273:SF2">
    <property type="entry name" value="PROTEIN FECR"/>
    <property type="match status" value="1"/>
</dbReference>
<evidence type="ECO:0000256" key="1">
    <source>
        <dbReference type="SAM" id="Phobius"/>
    </source>
</evidence>
<dbReference type="EMBL" id="RJJX01000031">
    <property type="protein sequence ID" value="RUT73032.1"/>
    <property type="molecule type" value="Genomic_DNA"/>
</dbReference>
<proteinExistence type="predicted"/>
<dbReference type="AlphaFoldDB" id="A0A434AFB1"/>
<dbReference type="RefSeq" id="WP_127344881.1">
    <property type="nucleotide sequence ID" value="NZ_RJJX01000031.1"/>
</dbReference>
<dbReference type="GO" id="GO:0016989">
    <property type="term" value="F:sigma factor antagonist activity"/>
    <property type="evidence" value="ECO:0007669"/>
    <property type="project" value="TreeGrafter"/>
</dbReference>
<keyword evidence="5" id="KW-1185">Reference proteome</keyword>
<dbReference type="PANTHER" id="PTHR30273">
    <property type="entry name" value="PERIPLASMIC SIGNAL SENSOR AND SIGMA FACTOR ACTIVATOR FECR-RELATED"/>
    <property type="match status" value="1"/>
</dbReference>
<dbReference type="Proteomes" id="UP000282985">
    <property type="component" value="Unassembled WGS sequence"/>
</dbReference>
<reference evidence="4 5" key="1">
    <citation type="submission" date="2018-11" db="EMBL/GenBank/DDBJ databases">
        <title>Parancylomarina longa gen. nov., sp. nov., isolated from sediments of southern Okinawa.</title>
        <authorList>
            <person name="Fu T."/>
        </authorList>
    </citation>
    <scope>NUCLEOTIDE SEQUENCE [LARGE SCALE GENOMIC DNA]</scope>
    <source>
        <strain evidence="4 5">T3-2 S1-C</strain>
    </source>
</reference>
<feature type="domain" description="FecR protein" evidence="2">
    <location>
        <begin position="136"/>
        <end position="223"/>
    </location>
</feature>
<dbReference type="Pfam" id="PF04773">
    <property type="entry name" value="FecR"/>
    <property type="match status" value="1"/>
</dbReference>